<dbReference type="EnsemblMetazoa" id="GPAI030276-RA">
    <property type="protein sequence ID" value="GPAI030276-PA"/>
    <property type="gene ID" value="GPAI030276"/>
</dbReference>
<feature type="region of interest" description="Disordered" evidence="1">
    <location>
        <begin position="30"/>
        <end position="49"/>
    </location>
</feature>
<dbReference type="VEuPathDB" id="VectorBase:GPAI030276"/>
<proteinExistence type="predicted"/>
<sequence>MPIFSYYGNKNMCFVGGRMAKSAAAEEHFQADSNLNEEEQNDSKRKTDLTEARNWKNFHFLFFRHQKKDEQPKIALPNITYTTCNQADFECSQLDVKDEINSKGIFSQYPLHANSAVNLRK</sequence>
<evidence type="ECO:0000313" key="3">
    <source>
        <dbReference type="Proteomes" id="UP000092445"/>
    </source>
</evidence>
<reference evidence="3" key="1">
    <citation type="submission" date="2014-03" db="EMBL/GenBank/DDBJ databases">
        <authorList>
            <person name="Aksoy S."/>
            <person name="Warren W."/>
            <person name="Wilson R.K."/>
        </authorList>
    </citation>
    <scope>NUCLEOTIDE SEQUENCE [LARGE SCALE GENOMIC DNA]</scope>
    <source>
        <strain evidence="3">IAEA</strain>
    </source>
</reference>
<organism evidence="2 3">
    <name type="scientific">Glossina pallidipes</name>
    <name type="common">Tsetse fly</name>
    <dbReference type="NCBI Taxonomy" id="7398"/>
    <lineage>
        <taxon>Eukaryota</taxon>
        <taxon>Metazoa</taxon>
        <taxon>Ecdysozoa</taxon>
        <taxon>Arthropoda</taxon>
        <taxon>Hexapoda</taxon>
        <taxon>Insecta</taxon>
        <taxon>Pterygota</taxon>
        <taxon>Neoptera</taxon>
        <taxon>Endopterygota</taxon>
        <taxon>Diptera</taxon>
        <taxon>Brachycera</taxon>
        <taxon>Muscomorpha</taxon>
        <taxon>Hippoboscoidea</taxon>
        <taxon>Glossinidae</taxon>
        <taxon>Glossina</taxon>
    </lineage>
</organism>
<reference evidence="2" key="2">
    <citation type="submission" date="2020-05" db="UniProtKB">
        <authorList>
            <consortium name="EnsemblMetazoa"/>
        </authorList>
    </citation>
    <scope>IDENTIFICATION</scope>
    <source>
        <strain evidence="2">IAEA</strain>
    </source>
</reference>
<keyword evidence="3" id="KW-1185">Reference proteome</keyword>
<evidence type="ECO:0000256" key="1">
    <source>
        <dbReference type="SAM" id="MobiDB-lite"/>
    </source>
</evidence>
<protein>
    <submittedName>
        <fullName evidence="2">Uncharacterized protein</fullName>
    </submittedName>
</protein>
<name>A0A1B0A010_GLOPL</name>
<dbReference type="AlphaFoldDB" id="A0A1B0A010"/>
<evidence type="ECO:0000313" key="2">
    <source>
        <dbReference type="EnsemblMetazoa" id="GPAI030276-PA"/>
    </source>
</evidence>
<accession>A0A1B0A010</accession>
<dbReference type="Proteomes" id="UP000092445">
    <property type="component" value="Unassembled WGS sequence"/>
</dbReference>